<gene>
    <name evidence="1" type="ORF">ASPCADRAFT_212449</name>
</gene>
<accession>A0A1R3R5S7</accession>
<name>A0A1R3R5S7_ASPC5</name>
<sequence length="76" mass="8514">MEGICGSATQRRQPTKCSPSCFPLQVPGIRPIFAGLPSTFFSSHRQFRNPSFHASLSSLSLRFWEHNGCCRWLISG</sequence>
<protein>
    <submittedName>
        <fullName evidence="1">Uncharacterized protein</fullName>
    </submittedName>
</protein>
<dbReference type="AlphaFoldDB" id="A0A1R3R5S7"/>
<evidence type="ECO:0000313" key="2">
    <source>
        <dbReference type="Proteomes" id="UP000188318"/>
    </source>
</evidence>
<organism evidence="1 2">
    <name type="scientific">Aspergillus carbonarius (strain ITEM 5010)</name>
    <dbReference type="NCBI Taxonomy" id="602072"/>
    <lineage>
        <taxon>Eukaryota</taxon>
        <taxon>Fungi</taxon>
        <taxon>Dikarya</taxon>
        <taxon>Ascomycota</taxon>
        <taxon>Pezizomycotina</taxon>
        <taxon>Eurotiomycetes</taxon>
        <taxon>Eurotiomycetidae</taxon>
        <taxon>Eurotiales</taxon>
        <taxon>Aspergillaceae</taxon>
        <taxon>Aspergillus</taxon>
        <taxon>Aspergillus subgen. Circumdati</taxon>
    </lineage>
</organism>
<dbReference type="VEuPathDB" id="FungiDB:ASPCADRAFT_212449"/>
<feature type="non-terminal residue" evidence="1">
    <location>
        <position position="76"/>
    </location>
</feature>
<proteinExistence type="predicted"/>
<evidence type="ECO:0000313" key="1">
    <source>
        <dbReference type="EMBL" id="OOF89836.1"/>
    </source>
</evidence>
<reference evidence="2" key="1">
    <citation type="journal article" date="2017" name="Genome Biol.">
        <title>Comparative genomics reveals high biological diversity and specific adaptations in the industrially and medically important fungal genus Aspergillus.</title>
        <authorList>
            <person name="de Vries R.P."/>
            <person name="Riley R."/>
            <person name="Wiebenga A."/>
            <person name="Aguilar-Osorio G."/>
            <person name="Amillis S."/>
            <person name="Uchima C.A."/>
            <person name="Anderluh G."/>
            <person name="Asadollahi M."/>
            <person name="Askin M."/>
            <person name="Barry K."/>
            <person name="Battaglia E."/>
            <person name="Bayram O."/>
            <person name="Benocci T."/>
            <person name="Braus-Stromeyer S.A."/>
            <person name="Caldana C."/>
            <person name="Canovas D."/>
            <person name="Cerqueira G.C."/>
            <person name="Chen F."/>
            <person name="Chen W."/>
            <person name="Choi C."/>
            <person name="Clum A."/>
            <person name="Dos Santos R.A."/>
            <person name="Damasio A.R."/>
            <person name="Diallinas G."/>
            <person name="Emri T."/>
            <person name="Fekete E."/>
            <person name="Flipphi M."/>
            <person name="Freyberg S."/>
            <person name="Gallo A."/>
            <person name="Gournas C."/>
            <person name="Habgood R."/>
            <person name="Hainaut M."/>
            <person name="Harispe M.L."/>
            <person name="Henrissat B."/>
            <person name="Hilden K.S."/>
            <person name="Hope R."/>
            <person name="Hossain A."/>
            <person name="Karabika E."/>
            <person name="Karaffa L."/>
            <person name="Karanyi Z."/>
            <person name="Krasevec N."/>
            <person name="Kuo A."/>
            <person name="Kusch H."/>
            <person name="LaButti K."/>
            <person name="Lagendijk E.L."/>
            <person name="Lapidus A."/>
            <person name="Levasseur A."/>
            <person name="Lindquist E."/>
            <person name="Lipzen A."/>
            <person name="Logrieco A.F."/>
            <person name="MacCabe A."/>
            <person name="Maekelae M.R."/>
            <person name="Malavazi I."/>
            <person name="Melin P."/>
            <person name="Meyer V."/>
            <person name="Mielnichuk N."/>
            <person name="Miskei M."/>
            <person name="Molnar A.P."/>
            <person name="Mule G."/>
            <person name="Ngan C.Y."/>
            <person name="Orejas M."/>
            <person name="Orosz E."/>
            <person name="Ouedraogo J.P."/>
            <person name="Overkamp K.M."/>
            <person name="Park H.-S."/>
            <person name="Perrone G."/>
            <person name="Piumi F."/>
            <person name="Punt P.J."/>
            <person name="Ram A.F."/>
            <person name="Ramon A."/>
            <person name="Rauscher S."/>
            <person name="Record E."/>
            <person name="Riano-Pachon D.M."/>
            <person name="Robert V."/>
            <person name="Roehrig J."/>
            <person name="Ruller R."/>
            <person name="Salamov A."/>
            <person name="Salih N.S."/>
            <person name="Samson R.A."/>
            <person name="Sandor E."/>
            <person name="Sanguinetti M."/>
            <person name="Schuetze T."/>
            <person name="Sepcic K."/>
            <person name="Shelest E."/>
            <person name="Sherlock G."/>
            <person name="Sophianopoulou V."/>
            <person name="Squina F.M."/>
            <person name="Sun H."/>
            <person name="Susca A."/>
            <person name="Todd R.B."/>
            <person name="Tsang A."/>
            <person name="Unkles S.E."/>
            <person name="van de Wiele N."/>
            <person name="van Rossen-Uffink D."/>
            <person name="Oliveira J.V."/>
            <person name="Vesth T.C."/>
            <person name="Visser J."/>
            <person name="Yu J.-H."/>
            <person name="Zhou M."/>
            <person name="Andersen M.R."/>
            <person name="Archer D.B."/>
            <person name="Baker S.E."/>
            <person name="Benoit I."/>
            <person name="Brakhage A.A."/>
            <person name="Braus G.H."/>
            <person name="Fischer R."/>
            <person name="Frisvad J.C."/>
            <person name="Goldman G.H."/>
            <person name="Houbraken J."/>
            <person name="Oakley B."/>
            <person name="Pocsi I."/>
            <person name="Scazzocchio C."/>
            <person name="Seiboth B."/>
            <person name="vanKuyk P.A."/>
            <person name="Wortman J."/>
            <person name="Dyer P.S."/>
            <person name="Grigoriev I.V."/>
        </authorList>
    </citation>
    <scope>NUCLEOTIDE SEQUENCE [LARGE SCALE GENOMIC DNA]</scope>
    <source>
        <strain evidence="2">ITEM 5010</strain>
    </source>
</reference>
<keyword evidence="2" id="KW-1185">Reference proteome</keyword>
<dbReference type="EMBL" id="KV907698">
    <property type="protein sequence ID" value="OOF89836.1"/>
    <property type="molecule type" value="Genomic_DNA"/>
</dbReference>
<dbReference type="Proteomes" id="UP000188318">
    <property type="component" value="Unassembled WGS sequence"/>
</dbReference>
<dbReference type="OrthoDB" id="10647441at2759"/>